<evidence type="ECO:0000313" key="3">
    <source>
        <dbReference type="Proteomes" id="UP000316213"/>
    </source>
</evidence>
<sequence>MQFYAQNIKSGNRSSFSFNFPPQVDQVLHRLPIRTKVLVGILMVSFESMTLTCTRADQTVAVKTTAATSAVETTIVLNDDGHYTLMRDGKPYFIYGAGGSEHLDVLVEHGGNSIRTWGIESLEQQVDGVALLDRCEALGITVCVGLWIGHERHGFNYRDPVQLDQQREAVRQAVRKYKDHPAVLMWGLGNEMEGPDSNEPTPHIWKELDQLASIIREEDQSHPIMTVIAGSSPVKVKGILEDYSNVDILGVNSYAAASSVASEIQAAGWKKPFVLTEFGPSGHWEVPTTSWGAAIEPKSREKAASYYVTQTMLIEDAKAICLGSYCFVWGQKQEKTSTWYGMFLPTGEKLPQVDAISRAWTGKWPTNRCPRVDPIQCEFVNATVAPGVLVKAKLPAVDPNEDSMTWQWIVQAESTAASVGGDREPVPPIFEECIIGQDGDEVTLRTPAQPGNYRLFAIVRDGRGGAAAENVCFQVTGVSK</sequence>
<organism evidence="2 3">
    <name type="scientific">Neorhodopirellula pilleata</name>
    <dbReference type="NCBI Taxonomy" id="2714738"/>
    <lineage>
        <taxon>Bacteria</taxon>
        <taxon>Pseudomonadati</taxon>
        <taxon>Planctomycetota</taxon>
        <taxon>Planctomycetia</taxon>
        <taxon>Pirellulales</taxon>
        <taxon>Pirellulaceae</taxon>
        <taxon>Neorhodopirellula</taxon>
    </lineage>
</organism>
<evidence type="ECO:0000259" key="1">
    <source>
        <dbReference type="Pfam" id="PF02836"/>
    </source>
</evidence>
<dbReference type="GO" id="GO:0005975">
    <property type="term" value="P:carbohydrate metabolic process"/>
    <property type="evidence" value="ECO:0007669"/>
    <property type="project" value="InterPro"/>
</dbReference>
<dbReference type="Pfam" id="PF02836">
    <property type="entry name" value="Glyco_hydro_2_C"/>
    <property type="match status" value="1"/>
</dbReference>
<keyword evidence="3" id="KW-1185">Reference proteome</keyword>
<dbReference type="InterPro" id="IPR051913">
    <property type="entry name" value="GH2_Domain-Containing"/>
</dbReference>
<feature type="domain" description="Glycoside hydrolase family 2 catalytic" evidence="1">
    <location>
        <begin position="128"/>
        <end position="279"/>
    </location>
</feature>
<dbReference type="Gene3D" id="3.20.20.80">
    <property type="entry name" value="Glycosidases"/>
    <property type="match status" value="1"/>
</dbReference>
<comment type="caution">
    <text evidence="2">The sequence shown here is derived from an EMBL/GenBank/DDBJ whole genome shotgun (WGS) entry which is preliminary data.</text>
</comment>
<keyword evidence="2" id="KW-0378">Hydrolase</keyword>
<dbReference type="Proteomes" id="UP000316213">
    <property type="component" value="Unassembled WGS sequence"/>
</dbReference>
<evidence type="ECO:0000313" key="2">
    <source>
        <dbReference type="EMBL" id="TWU01888.1"/>
    </source>
</evidence>
<protein>
    <submittedName>
        <fullName evidence="2">Glycosyl hydrolases family 2, TIM barrel domain</fullName>
    </submittedName>
</protein>
<reference evidence="2 3" key="1">
    <citation type="submission" date="2019-02" db="EMBL/GenBank/DDBJ databases">
        <title>Deep-cultivation of Planctomycetes and their phenomic and genomic characterization uncovers novel biology.</title>
        <authorList>
            <person name="Wiegand S."/>
            <person name="Jogler M."/>
            <person name="Boedeker C."/>
            <person name="Pinto D."/>
            <person name="Vollmers J."/>
            <person name="Rivas-Marin E."/>
            <person name="Kohn T."/>
            <person name="Peeters S.H."/>
            <person name="Heuer A."/>
            <person name="Rast P."/>
            <person name="Oberbeckmann S."/>
            <person name="Bunk B."/>
            <person name="Jeske O."/>
            <person name="Meyerdierks A."/>
            <person name="Storesund J.E."/>
            <person name="Kallscheuer N."/>
            <person name="Luecker S."/>
            <person name="Lage O.M."/>
            <person name="Pohl T."/>
            <person name="Merkel B.J."/>
            <person name="Hornburger P."/>
            <person name="Mueller R.-W."/>
            <person name="Bruemmer F."/>
            <person name="Labrenz M."/>
            <person name="Spormann A.M."/>
            <person name="Op Den Camp H."/>
            <person name="Overmann J."/>
            <person name="Amann R."/>
            <person name="Jetten M.S.M."/>
            <person name="Mascher T."/>
            <person name="Medema M.H."/>
            <person name="Devos D.P."/>
            <person name="Kaster A.-K."/>
            <person name="Ovreas L."/>
            <person name="Rohde M."/>
            <person name="Galperin M.Y."/>
            <person name="Jogler C."/>
        </authorList>
    </citation>
    <scope>NUCLEOTIDE SEQUENCE [LARGE SCALE GENOMIC DNA]</scope>
    <source>
        <strain evidence="2 3">Pla100</strain>
    </source>
</reference>
<dbReference type="SUPFAM" id="SSF51445">
    <property type="entry name" value="(Trans)glycosidases"/>
    <property type="match status" value="1"/>
</dbReference>
<dbReference type="AlphaFoldDB" id="A0A5C6AQQ0"/>
<accession>A0A5C6AQQ0</accession>
<dbReference type="InterPro" id="IPR006103">
    <property type="entry name" value="Glyco_hydro_2_cat"/>
</dbReference>
<dbReference type="EMBL" id="SJPM01000002">
    <property type="protein sequence ID" value="TWU01888.1"/>
    <property type="molecule type" value="Genomic_DNA"/>
</dbReference>
<dbReference type="PANTHER" id="PTHR42732">
    <property type="entry name" value="BETA-GALACTOSIDASE"/>
    <property type="match status" value="1"/>
</dbReference>
<gene>
    <name evidence="2" type="ORF">Pla100_16240</name>
</gene>
<dbReference type="InterPro" id="IPR017853">
    <property type="entry name" value="GH"/>
</dbReference>
<proteinExistence type="predicted"/>
<name>A0A5C6AQQ0_9BACT</name>
<dbReference type="GO" id="GO:0004553">
    <property type="term" value="F:hydrolase activity, hydrolyzing O-glycosyl compounds"/>
    <property type="evidence" value="ECO:0007669"/>
    <property type="project" value="InterPro"/>
</dbReference>